<feature type="signal peptide" evidence="1">
    <location>
        <begin position="1"/>
        <end position="18"/>
    </location>
</feature>
<evidence type="ECO:0000256" key="1">
    <source>
        <dbReference type="SAM" id="SignalP"/>
    </source>
</evidence>
<name>A0A023G2N5_AMBPA</name>
<accession>A0A023G2N5</accession>
<keyword evidence="1" id="KW-0732">Signal</keyword>
<reference evidence="2" key="1">
    <citation type="submission" date="2014-03" db="EMBL/GenBank/DDBJ databases">
        <title>The sialotranscriptome of Amblyomma triste, Amblyomma parvum and Amblyomma cajennense ticks, uncovered by 454-based RNA-seq.</title>
        <authorList>
            <person name="Garcia G.R."/>
            <person name="Gardinassi L.G."/>
            <person name="Ribeiro J.M."/>
            <person name="Anatrielo E."/>
            <person name="Ferreira B.R."/>
            <person name="Moreira H.N."/>
            <person name="Mafra C."/>
            <person name="Olegario M.M."/>
            <person name="Szabo P.J."/>
            <person name="Miranda-Santos I.K."/>
            <person name="Maruyama S.R."/>
        </authorList>
    </citation>
    <scope>NUCLEOTIDE SEQUENCE</scope>
    <source>
        <strain evidence="2">Araguapaz</strain>
        <tissue evidence="2">Salivary glands</tissue>
    </source>
</reference>
<protein>
    <submittedName>
        <fullName evidence="2">Putative secreted protein</fullName>
    </submittedName>
</protein>
<evidence type="ECO:0000313" key="2">
    <source>
        <dbReference type="EMBL" id="JAC27180.1"/>
    </source>
</evidence>
<dbReference type="AlphaFoldDB" id="A0A023G2N5"/>
<dbReference type="EMBL" id="GBBL01000140">
    <property type="protein sequence ID" value="JAC27180.1"/>
    <property type="molecule type" value="mRNA"/>
</dbReference>
<feature type="chain" id="PRO_5001516664" evidence="1">
    <location>
        <begin position="19"/>
        <end position="121"/>
    </location>
</feature>
<sequence length="121" mass="13913">MRLLALFLIAVLICGTTAQIAAKKKTVLFCVLPDQFRVLALECMWRQTYRQVQEMISNILVRRQWGAKQLAHGLCNPYEIFRLRKFFKKKSQRKLLGHAIAQAEACIVYIVKNYINGAAAQ</sequence>
<organism evidence="2">
    <name type="scientific">Amblyomma parvum</name>
    <name type="common">South American tick</name>
    <dbReference type="NCBI Taxonomy" id="251391"/>
    <lineage>
        <taxon>Eukaryota</taxon>
        <taxon>Metazoa</taxon>
        <taxon>Ecdysozoa</taxon>
        <taxon>Arthropoda</taxon>
        <taxon>Chelicerata</taxon>
        <taxon>Arachnida</taxon>
        <taxon>Acari</taxon>
        <taxon>Parasitiformes</taxon>
        <taxon>Ixodida</taxon>
        <taxon>Ixodoidea</taxon>
        <taxon>Ixodidae</taxon>
        <taxon>Amblyomminae</taxon>
        <taxon>Amblyomma</taxon>
    </lineage>
</organism>
<proteinExistence type="evidence at transcript level"/>